<keyword evidence="4" id="KW-0309">Germination</keyword>
<keyword evidence="6 8" id="KW-1133">Transmembrane helix</keyword>
<organism evidence="9 10">
    <name type="scientific">Oceanirhabdus seepicola</name>
    <dbReference type="NCBI Taxonomy" id="2828781"/>
    <lineage>
        <taxon>Bacteria</taxon>
        <taxon>Bacillati</taxon>
        <taxon>Bacillota</taxon>
        <taxon>Clostridia</taxon>
        <taxon>Eubacteriales</taxon>
        <taxon>Clostridiaceae</taxon>
        <taxon>Oceanirhabdus</taxon>
    </lineage>
</organism>
<evidence type="ECO:0000256" key="1">
    <source>
        <dbReference type="ARBA" id="ARBA00004141"/>
    </source>
</evidence>
<name>A0A9J6P238_9CLOT</name>
<evidence type="ECO:0000313" key="9">
    <source>
        <dbReference type="EMBL" id="MCM1989957.1"/>
    </source>
</evidence>
<accession>A0A9J6P238</accession>
<sequence length="361" mass="41453">MDTEKNNLLTPNQLTYLLLGFVVGTGFLKLPNQLVKTAGQDSWMCVIFALIYPLYIVLVSCYIINKHPKENILVINKKYFGNFFGNIMNFIFMLQFIITTVVIIAHTMIFSRVYIVSYLAPLKVALITVLLVTYASSKGIGVLGKINQLVFYLFILVFLLSLTALKYGDILNLQPVFGAGMTNVLKTTPQTAYSYFGWECLLLLFPYAKDVKSIKKSALKAVAICGIIYVWTVFITIYYLSIDITPKNYWSFVMVFQSINVPIINNFRYIFMFIWIVISFRITANYYFVVTICINSFKKMDFKKIGLLIFPLILYLAYKFSDRMLRQKIEGFAYPASIIFNVSFISVVALLTYFKGKEPRS</sequence>
<feature type="transmembrane region" description="Helical" evidence="8">
    <location>
        <begin position="149"/>
        <end position="168"/>
    </location>
</feature>
<feature type="transmembrane region" description="Helical" evidence="8">
    <location>
        <begin position="115"/>
        <end position="137"/>
    </location>
</feature>
<keyword evidence="10" id="KW-1185">Reference proteome</keyword>
<dbReference type="Proteomes" id="UP001056429">
    <property type="component" value="Unassembled WGS sequence"/>
</dbReference>
<feature type="transmembrane region" description="Helical" evidence="8">
    <location>
        <begin position="14"/>
        <end position="31"/>
    </location>
</feature>
<evidence type="ECO:0000256" key="8">
    <source>
        <dbReference type="SAM" id="Phobius"/>
    </source>
</evidence>
<evidence type="ECO:0000313" key="10">
    <source>
        <dbReference type="Proteomes" id="UP001056429"/>
    </source>
</evidence>
<dbReference type="PANTHER" id="PTHR34975">
    <property type="entry name" value="SPORE GERMINATION PROTEIN A2"/>
    <property type="match status" value="1"/>
</dbReference>
<evidence type="ECO:0000256" key="3">
    <source>
        <dbReference type="ARBA" id="ARBA00022448"/>
    </source>
</evidence>
<reference evidence="9" key="1">
    <citation type="journal article" date="2021" name="mSystems">
        <title>Bacteria and Archaea Synergistically Convert Glycine Betaine to Biogenic Methane in the Formosa Cold Seep of the South China Sea.</title>
        <authorList>
            <person name="Li L."/>
            <person name="Zhang W."/>
            <person name="Zhang S."/>
            <person name="Song L."/>
            <person name="Sun Q."/>
            <person name="Zhang H."/>
            <person name="Xiang H."/>
            <person name="Dong X."/>
        </authorList>
    </citation>
    <scope>NUCLEOTIDE SEQUENCE</scope>
    <source>
        <strain evidence="9">ZWT</strain>
    </source>
</reference>
<dbReference type="AlphaFoldDB" id="A0A9J6P238"/>
<comment type="caution">
    <text evidence="9">The sequence shown here is derived from an EMBL/GenBank/DDBJ whole genome shotgun (WGS) entry which is preliminary data.</text>
</comment>
<proteinExistence type="inferred from homology"/>
<evidence type="ECO:0000256" key="5">
    <source>
        <dbReference type="ARBA" id="ARBA00022692"/>
    </source>
</evidence>
<dbReference type="Pfam" id="PF03845">
    <property type="entry name" value="Spore_permease"/>
    <property type="match status" value="1"/>
</dbReference>
<feature type="transmembrane region" description="Helical" evidence="8">
    <location>
        <begin position="302"/>
        <end position="320"/>
    </location>
</feature>
<evidence type="ECO:0000256" key="2">
    <source>
        <dbReference type="ARBA" id="ARBA00007998"/>
    </source>
</evidence>
<keyword evidence="7 8" id="KW-0472">Membrane</keyword>
<keyword evidence="5 8" id="KW-0812">Transmembrane</keyword>
<dbReference type="InterPro" id="IPR004761">
    <property type="entry name" value="Spore_GerAB"/>
</dbReference>
<evidence type="ECO:0000256" key="6">
    <source>
        <dbReference type="ARBA" id="ARBA00022989"/>
    </source>
</evidence>
<comment type="subcellular location">
    <subcellularLocation>
        <location evidence="1">Membrane</location>
        <topology evidence="1">Multi-pass membrane protein</topology>
    </subcellularLocation>
</comment>
<evidence type="ECO:0000256" key="7">
    <source>
        <dbReference type="ARBA" id="ARBA00023136"/>
    </source>
</evidence>
<dbReference type="NCBIfam" id="TIGR00912">
    <property type="entry name" value="2A0309"/>
    <property type="match status" value="1"/>
</dbReference>
<dbReference type="GO" id="GO:0016020">
    <property type="term" value="C:membrane"/>
    <property type="evidence" value="ECO:0007669"/>
    <property type="project" value="UniProtKB-SubCell"/>
</dbReference>
<evidence type="ECO:0000256" key="4">
    <source>
        <dbReference type="ARBA" id="ARBA00022544"/>
    </source>
</evidence>
<gene>
    <name evidence="9" type="ORF">KDK92_09405</name>
</gene>
<dbReference type="RefSeq" id="WP_250859005.1">
    <property type="nucleotide sequence ID" value="NZ_JAGSOJ010000002.1"/>
</dbReference>
<feature type="transmembrane region" description="Helical" evidence="8">
    <location>
        <begin position="192"/>
        <end position="209"/>
    </location>
</feature>
<dbReference type="GO" id="GO:0009847">
    <property type="term" value="P:spore germination"/>
    <property type="evidence" value="ECO:0007669"/>
    <property type="project" value="InterPro"/>
</dbReference>
<keyword evidence="3" id="KW-0813">Transport</keyword>
<dbReference type="PANTHER" id="PTHR34975:SF2">
    <property type="entry name" value="SPORE GERMINATION PROTEIN A2"/>
    <property type="match status" value="1"/>
</dbReference>
<feature type="transmembrane region" description="Helical" evidence="8">
    <location>
        <begin position="332"/>
        <end position="354"/>
    </location>
</feature>
<comment type="similarity">
    <text evidence="2">Belongs to the amino acid-polyamine-organocation (APC) superfamily. Spore germination protein (SGP) (TC 2.A.3.9) family.</text>
</comment>
<dbReference type="EMBL" id="JAGSOJ010000002">
    <property type="protein sequence ID" value="MCM1989957.1"/>
    <property type="molecule type" value="Genomic_DNA"/>
</dbReference>
<feature type="transmembrane region" description="Helical" evidence="8">
    <location>
        <begin position="86"/>
        <end position="109"/>
    </location>
</feature>
<dbReference type="Gene3D" id="1.20.1740.10">
    <property type="entry name" value="Amino acid/polyamine transporter I"/>
    <property type="match status" value="1"/>
</dbReference>
<feature type="transmembrane region" description="Helical" evidence="8">
    <location>
        <begin position="43"/>
        <end position="65"/>
    </location>
</feature>
<feature type="transmembrane region" description="Helical" evidence="8">
    <location>
        <begin position="221"/>
        <end position="242"/>
    </location>
</feature>
<feature type="transmembrane region" description="Helical" evidence="8">
    <location>
        <begin position="269"/>
        <end position="290"/>
    </location>
</feature>
<protein>
    <submittedName>
        <fullName evidence="9">Endospore germination permease</fullName>
    </submittedName>
</protein>
<reference evidence="9" key="2">
    <citation type="submission" date="2021-04" db="EMBL/GenBank/DDBJ databases">
        <authorList>
            <person name="Dong X."/>
        </authorList>
    </citation>
    <scope>NUCLEOTIDE SEQUENCE</scope>
    <source>
        <strain evidence="9">ZWT</strain>
    </source>
</reference>